<dbReference type="SUPFAM" id="SSF46689">
    <property type="entry name" value="Homeodomain-like"/>
    <property type="match status" value="1"/>
</dbReference>
<dbReference type="OrthoDB" id="60033at2759"/>
<dbReference type="NCBIfam" id="TIGR01557">
    <property type="entry name" value="myb_SHAQKYF"/>
    <property type="match status" value="1"/>
</dbReference>
<dbReference type="InterPro" id="IPR009057">
    <property type="entry name" value="Homeodomain-like_sf"/>
</dbReference>
<dbReference type="InterPro" id="IPR001005">
    <property type="entry name" value="SANT/Myb"/>
</dbReference>
<organism evidence="7 8">
    <name type="scientific">Chenopodium quinoa</name>
    <name type="common">Quinoa</name>
    <dbReference type="NCBI Taxonomy" id="63459"/>
    <lineage>
        <taxon>Eukaryota</taxon>
        <taxon>Viridiplantae</taxon>
        <taxon>Streptophyta</taxon>
        <taxon>Embryophyta</taxon>
        <taxon>Tracheophyta</taxon>
        <taxon>Spermatophyta</taxon>
        <taxon>Magnoliopsida</taxon>
        <taxon>eudicotyledons</taxon>
        <taxon>Gunneridae</taxon>
        <taxon>Pentapetalae</taxon>
        <taxon>Caryophyllales</taxon>
        <taxon>Chenopodiaceae</taxon>
        <taxon>Chenopodioideae</taxon>
        <taxon>Atripliceae</taxon>
        <taxon>Chenopodium</taxon>
    </lineage>
</organism>
<dbReference type="OMA" id="QATHENC"/>
<gene>
    <name evidence="7" type="primary">LOC110722316</name>
</gene>
<name>A0A803N539_CHEQI</name>
<dbReference type="KEGG" id="cqi:110722316"/>
<sequence>MEDQWEMGLPSFEDLTPLSQSLISPELALAFGITPDNTRAQFDLNRAMHDNCSTFCPSEENIESLSLRLFSGRSDYDCSNRMKRGDCFMTDEVNSGYKDDNGDENGLNRAVKRPRLVWTPQLHKRFVDVIEHLGIDKAVPKTIMEMMNVEGLTRENVASHLQKYRLYLKRMEGLSSEGHSTPRRDSAMFDCDGFGSMSMPPQSQSSQQQPQQCNSLPLMPMPMPMPMVGPPPGSYGFGHLGLPVASSATPGYCGLESGAYNMFWNRQRG</sequence>
<dbReference type="Gramene" id="AUR62040712-RA">
    <property type="protein sequence ID" value="AUR62040712-RA:cds"/>
    <property type="gene ID" value="AUR62040712"/>
</dbReference>
<dbReference type="GeneID" id="110722316"/>
<evidence type="ECO:0000256" key="5">
    <source>
        <dbReference type="SAM" id="MobiDB-lite"/>
    </source>
</evidence>
<accession>A0A803N539</accession>
<dbReference type="GO" id="GO:0003677">
    <property type="term" value="F:DNA binding"/>
    <property type="evidence" value="ECO:0007669"/>
    <property type="project" value="InterPro"/>
</dbReference>
<keyword evidence="8" id="KW-1185">Reference proteome</keyword>
<dbReference type="InterPro" id="IPR017930">
    <property type="entry name" value="Myb_dom"/>
</dbReference>
<dbReference type="GO" id="GO:0005634">
    <property type="term" value="C:nucleus"/>
    <property type="evidence" value="ECO:0007669"/>
    <property type="project" value="UniProtKB-SubCell"/>
</dbReference>
<comment type="subcellular location">
    <subcellularLocation>
        <location evidence="1">Nucleus</location>
    </subcellularLocation>
</comment>
<dbReference type="InterPro" id="IPR006447">
    <property type="entry name" value="Myb_dom_plants"/>
</dbReference>
<dbReference type="GO" id="GO:0003700">
    <property type="term" value="F:DNA-binding transcription factor activity"/>
    <property type="evidence" value="ECO:0007669"/>
    <property type="project" value="InterPro"/>
</dbReference>
<feature type="compositionally biased region" description="Low complexity" evidence="5">
    <location>
        <begin position="196"/>
        <end position="218"/>
    </location>
</feature>
<evidence type="ECO:0000256" key="4">
    <source>
        <dbReference type="ARBA" id="ARBA00023242"/>
    </source>
</evidence>
<dbReference type="PANTHER" id="PTHR31442:SF29">
    <property type="entry name" value="HOMEODOMAIN-LIKE SUPERFAMILY PROTEIN"/>
    <property type="match status" value="1"/>
</dbReference>
<dbReference type="AlphaFoldDB" id="A0A803N539"/>
<dbReference type="SMR" id="A0A803N539"/>
<dbReference type="Pfam" id="PF00249">
    <property type="entry name" value="Myb_DNA-binding"/>
    <property type="match status" value="1"/>
</dbReference>
<dbReference type="PROSITE" id="PS51294">
    <property type="entry name" value="HTH_MYB"/>
    <property type="match status" value="1"/>
</dbReference>
<keyword evidence="2" id="KW-0805">Transcription regulation</keyword>
<dbReference type="PANTHER" id="PTHR31442">
    <property type="entry name" value="HOMEODOMAIN-LIKE SUPERFAMILY PROTEIN-RELATED"/>
    <property type="match status" value="1"/>
</dbReference>
<reference evidence="7" key="1">
    <citation type="journal article" date="2017" name="Nature">
        <title>The genome of Chenopodium quinoa.</title>
        <authorList>
            <person name="Jarvis D.E."/>
            <person name="Ho Y.S."/>
            <person name="Lightfoot D.J."/>
            <person name="Schmoeckel S.M."/>
            <person name="Li B."/>
            <person name="Borm T.J.A."/>
            <person name="Ohyanagi H."/>
            <person name="Mineta K."/>
            <person name="Michell C.T."/>
            <person name="Saber N."/>
            <person name="Kharbatia N.M."/>
            <person name="Rupper R.R."/>
            <person name="Sharp A.R."/>
            <person name="Dally N."/>
            <person name="Boughton B.A."/>
            <person name="Woo Y.H."/>
            <person name="Gao G."/>
            <person name="Schijlen E.G.W.M."/>
            <person name="Guo X."/>
            <person name="Momin A.A."/>
            <person name="Negrao S."/>
            <person name="Al-Babili S."/>
            <person name="Gehring C."/>
            <person name="Roessner U."/>
            <person name="Jung C."/>
            <person name="Murphy K."/>
            <person name="Arold S.T."/>
            <person name="Gojobori T."/>
            <person name="van der Linden C.G."/>
            <person name="van Loo E.N."/>
            <person name="Jellen E.N."/>
            <person name="Maughan P.J."/>
            <person name="Tester M."/>
        </authorList>
    </citation>
    <scope>NUCLEOTIDE SEQUENCE [LARGE SCALE GENOMIC DNA]</scope>
    <source>
        <strain evidence="7">cv. PI 614886</strain>
    </source>
</reference>
<dbReference type="InterPro" id="IPR044841">
    <property type="entry name" value="LUX/BOA-like"/>
</dbReference>
<dbReference type="RefSeq" id="XP_021757282.1">
    <property type="nucleotide sequence ID" value="XM_021901590.1"/>
</dbReference>
<protein>
    <recommendedName>
        <fullName evidence="6">HTH myb-type domain-containing protein</fullName>
    </recommendedName>
</protein>
<dbReference type="FunFam" id="1.10.10.60:FF:000007">
    <property type="entry name" value="Two-component response regulator"/>
    <property type="match status" value="1"/>
</dbReference>
<keyword evidence="3" id="KW-0804">Transcription</keyword>
<dbReference type="Proteomes" id="UP000596660">
    <property type="component" value="Unplaced"/>
</dbReference>
<evidence type="ECO:0000313" key="7">
    <source>
        <dbReference type="EnsemblPlants" id="AUR62040712-RA:cds"/>
    </source>
</evidence>
<keyword evidence="4" id="KW-0539">Nucleus</keyword>
<dbReference type="EnsemblPlants" id="AUR62040712-RA">
    <property type="protein sequence ID" value="AUR62040712-RA:cds"/>
    <property type="gene ID" value="AUR62040712"/>
</dbReference>
<feature type="domain" description="HTH myb-type" evidence="6">
    <location>
        <begin position="110"/>
        <end position="169"/>
    </location>
</feature>
<evidence type="ECO:0000256" key="3">
    <source>
        <dbReference type="ARBA" id="ARBA00023163"/>
    </source>
</evidence>
<evidence type="ECO:0000256" key="1">
    <source>
        <dbReference type="ARBA" id="ARBA00004123"/>
    </source>
</evidence>
<proteinExistence type="predicted"/>
<dbReference type="Gene3D" id="1.10.10.60">
    <property type="entry name" value="Homeodomain-like"/>
    <property type="match status" value="1"/>
</dbReference>
<reference evidence="7" key="2">
    <citation type="submission" date="2021-03" db="UniProtKB">
        <authorList>
            <consortium name="EnsemblPlants"/>
        </authorList>
    </citation>
    <scope>IDENTIFICATION</scope>
</reference>
<feature type="region of interest" description="Disordered" evidence="5">
    <location>
        <begin position="193"/>
        <end position="219"/>
    </location>
</feature>
<evidence type="ECO:0000259" key="6">
    <source>
        <dbReference type="PROSITE" id="PS51294"/>
    </source>
</evidence>
<evidence type="ECO:0000313" key="8">
    <source>
        <dbReference type="Proteomes" id="UP000596660"/>
    </source>
</evidence>
<evidence type="ECO:0000256" key="2">
    <source>
        <dbReference type="ARBA" id="ARBA00023015"/>
    </source>
</evidence>